<evidence type="ECO:0000256" key="2">
    <source>
        <dbReference type="ARBA" id="ARBA00022540"/>
    </source>
</evidence>
<evidence type="ECO:0000256" key="4">
    <source>
        <dbReference type="NCBIfam" id="TIGR00168"/>
    </source>
</evidence>
<dbReference type="Pfam" id="PF05198">
    <property type="entry name" value="IF3_N"/>
    <property type="match status" value="1"/>
</dbReference>
<dbReference type="InterPro" id="IPR001288">
    <property type="entry name" value="Translation_initiation_fac_3"/>
</dbReference>
<accession>A0A1F5PJ31</accession>
<reference evidence="7 8" key="1">
    <citation type="journal article" date="2016" name="Nat. Commun.">
        <title>Thousands of microbial genomes shed light on interconnected biogeochemical processes in an aquifer system.</title>
        <authorList>
            <person name="Anantharaman K."/>
            <person name="Brown C.T."/>
            <person name="Hug L.A."/>
            <person name="Sharon I."/>
            <person name="Castelle C.J."/>
            <person name="Probst A.J."/>
            <person name="Thomas B.C."/>
            <person name="Singh A."/>
            <person name="Wilkins M.J."/>
            <person name="Karaoz U."/>
            <person name="Brodie E.L."/>
            <person name="Williams K.H."/>
            <person name="Hubbard S.S."/>
            <person name="Banfield J.F."/>
        </authorList>
    </citation>
    <scope>NUCLEOTIDE SEQUENCE [LARGE SCALE GENOMIC DNA]</scope>
</reference>
<dbReference type="PANTHER" id="PTHR10938">
    <property type="entry name" value="TRANSLATION INITIATION FACTOR IF-3"/>
    <property type="match status" value="1"/>
</dbReference>
<sequence length="162" mass="18352">MNEQIRVPEVRVIDAKGQQLGILPTAEAINAARAQGLDLVEVSPKANPPVVKFINYDKFRYQQNKLAQQQRKNQKKIEVKGIRLSMRTGIHDLEFKARAADKFLKAGNKIKIDMFLRGRERANVPYALDQVKKFLGLVTAPHVVEMYPKVLGNMINSFLAPK</sequence>
<dbReference type="InterPro" id="IPR019815">
    <property type="entry name" value="Translation_initiation_fac_3_C"/>
</dbReference>
<dbReference type="SUPFAM" id="SSF54364">
    <property type="entry name" value="Translation initiation factor IF3, N-terminal domain"/>
    <property type="match status" value="1"/>
</dbReference>
<comment type="caution">
    <text evidence="7">The sequence shown here is derived from an EMBL/GenBank/DDBJ whole genome shotgun (WGS) entry which is preliminary data.</text>
</comment>
<dbReference type="InterPro" id="IPR019814">
    <property type="entry name" value="Translation_initiation_fac_3_N"/>
</dbReference>
<proteinExistence type="inferred from homology"/>
<evidence type="ECO:0000256" key="3">
    <source>
        <dbReference type="ARBA" id="ARBA00022917"/>
    </source>
</evidence>
<evidence type="ECO:0000313" key="7">
    <source>
        <dbReference type="EMBL" id="OGE89869.1"/>
    </source>
</evidence>
<feature type="domain" description="Translation initiation factor 3 N-terminal" evidence="6">
    <location>
        <begin position="1"/>
        <end position="69"/>
    </location>
</feature>
<dbReference type="NCBIfam" id="TIGR00168">
    <property type="entry name" value="infC"/>
    <property type="match status" value="1"/>
</dbReference>
<dbReference type="PANTHER" id="PTHR10938:SF0">
    <property type="entry name" value="TRANSLATION INITIATION FACTOR IF-3, MITOCHONDRIAL"/>
    <property type="match status" value="1"/>
</dbReference>
<feature type="domain" description="Translation initiation factor 3 C-terminal" evidence="5">
    <location>
        <begin position="77"/>
        <end position="162"/>
    </location>
</feature>
<dbReference type="Pfam" id="PF00707">
    <property type="entry name" value="IF3_C"/>
    <property type="match status" value="1"/>
</dbReference>
<organism evidence="7 8">
    <name type="scientific">Candidatus Doudnabacteria bacterium RIFCSPHIGHO2_01_FULL_50_11</name>
    <dbReference type="NCBI Taxonomy" id="1817828"/>
    <lineage>
        <taxon>Bacteria</taxon>
        <taxon>Candidatus Doudnaibacteriota</taxon>
    </lineage>
</organism>
<evidence type="ECO:0000259" key="5">
    <source>
        <dbReference type="Pfam" id="PF00707"/>
    </source>
</evidence>
<dbReference type="EMBL" id="MFEO01000016">
    <property type="protein sequence ID" value="OGE89869.1"/>
    <property type="molecule type" value="Genomic_DNA"/>
</dbReference>
<dbReference type="GO" id="GO:0003743">
    <property type="term" value="F:translation initiation factor activity"/>
    <property type="evidence" value="ECO:0007669"/>
    <property type="project" value="UniProtKB-UniRule"/>
</dbReference>
<keyword evidence="2 7" id="KW-0396">Initiation factor</keyword>
<comment type="similarity">
    <text evidence="1">Belongs to the IF-3 family.</text>
</comment>
<dbReference type="GO" id="GO:0043022">
    <property type="term" value="F:ribosome binding"/>
    <property type="evidence" value="ECO:0007669"/>
    <property type="project" value="TreeGrafter"/>
</dbReference>
<dbReference type="Gene3D" id="3.30.110.10">
    <property type="entry name" value="Translation initiation factor 3 (IF-3), C-terminal domain"/>
    <property type="match status" value="1"/>
</dbReference>
<evidence type="ECO:0000259" key="6">
    <source>
        <dbReference type="Pfam" id="PF05198"/>
    </source>
</evidence>
<dbReference type="GO" id="GO:0032790">
    <property type="term" value="P:ribosome disassembly"/>
    <property type="evidence" value="ECO:0007669"/>
    <property type="project" value="TreeGrafter"/>
</dbReference>
<evidence type="ECO:0000313" key="8">
    <source>
        <dbReference type="Proteomes" id="UP000178377"/>
    </source>
</evidence>
<evidence type="ECO:0000256" key="1">
    <source>
        <dbReference type="ARBA" id="ARBA00005439"/>
    </source>
</evidence>
<name>A0A1F5PJ31_9BACT</name>
<dbReference type="Gene3D" id="3.10.20.80">
    <property type="entry name" value="Translation initiation factor 3 (IF-3), N-terminal domain"/>
    <property type="match status" value="1"/>
</dbReference>
<dbReference type="InterPro" id="IPR036787">
    <property type="entry name" value="T_IF-3_N_sf"/>
</dbReference>
<dbReference type="GO" id="GO:0005737">
    <property type="term" value="C:cytoplasm"/>
    <property type="evidence" value="ECO:0007669"/>
    <property type="project" value="UniProtKB-ARBA"/>
</dbReference>
<dbReference type="AlphaFoldDB" id="A0A1F5PJ31"/>
<protein>
    <recommendedName>
        <fullName evidence="4">Translation initiation factor IF-3</fullName>
    </recommendedName>
</protein>
<gene>
    <name evidence="7" type="ORF">A2722_04565</name>
</gene>
<dbReference type="InterPro" id="IPR036788">
    <property type="entry name" value="T_IF-3_C_sf"/>
</dbReference>
<dbReference type="Proteomes" id="UP000178377">
    <property type="component" value="Unassembled WGS sequence"/>
</dbReference>
<keyword evidence="3" id="KW-0648">Protein biosynthesis</keyword>
<dbReference type="STRING" id="1817828.A2722_04565"/>
<dbReference type="SUPFAM" id="SSF55200">
    <property type="entry name" value="Translation initiation factor IF3, C-terminal domain"/>
    <property type="match status" value="1"/>
</dbReference>